<protein>
    <submittedName>
        <fullName evidence="1">HNH endonuclease</fullName>
    </submittedName>
</protein>
<proteinExistence type="predicted"/>
<dbReference type="CDD" id="cd00085">
    <property type="entry name" value="HNHc"/>
    <property type="match status" value="1"/>
</dbReference>
<dbReference type="Gene3D" id="1.10.30.50">
    <property type="match status" value="1"/>
</dbReference>
<dbReference type="InterPro" id="IPR003615">
    <property type="entry name" value="HNH_nuc"/>
</dbReference>
<accession>A0A7K1SP10</accession>
<evidence type="ECO:0000313" key="1">
    <source>
        <dbReference type="EMBL" id="MVM35507.1"/>
    </source>
</evidence>
<reference evidence="1 2" key="1">
    <citation type="submission" date="2019-12" db="EMBL/GenBank/DDBJ databases">
        <title>Spirosoma sp. HMF4905 genome sequencing and assembly.</title>
        <authorList>
            <person name="Kang H."/>
            <person name="Cha I."/>
            <person name="Kim H."/>
            <person name="Joh K."/>
        </authorList>
    </citation>
    <scope>NUCLEOTIDE SEQUENCE [LARGE SCALE GENOMIC DNA]</scope>
    <source>
        <strain evidence="1 2">HMF4905</strain>
    </source>
</reference>
<organism evidence="1 2">
    <name type="scientific">Spirosoma arboris</name>
    <dbReference type="NCBI Taxonomy" id="2682092"/>
    <lineage>
        <taxon>Bacteria</taxon>
        <taxon>Pseudomonadati</taxon>
        <taxon>Bacteroidota</taxon>
        <taxon>Cytophagia</taxon>
        <taxon>Cytophagales</taxon>
        <taxon>Cytophagaceae</taxon>
        <taxon>Spirosoma</taxon>
    </lineage>
</organism>
<evidence type="ECO:0000313" key="2">
    <source>
        <dbReference type="Proteomes" id="UP000436006"/>
    </source>
</evidence>
<dbReference type="RefSeq" id="WP_157590306.1">
    <property type="nucleotide sequence ID" value="NZ_WPIN01000023.1"/>
</dbReference>
<keyword evidence="2" id="KW-1185">Reference proteome</keyword>
<sequence length="135" mass="15932">MASKKERELIFNKFGGKCAYCGCELLKGWHIDELKPIRRNRKWDRKKRKWLYDGTCKHPERLHIDNQMPACASCNINKHTLSLEEFRKLVGGFLTSLNRDSTQYKIAKRYGFIEEVVKPVIFYFETVQSQQSEAN</sequence>
<comment type="caution">
    <text evidence="1">The sequence shown here is derived from an EMBL/GenBank/DDBJ whole genome shotgun (WGS) entry which is preliminary data.</text>
</comment>
<dbReference type="EMBL" id="WPIN01000023">
    <property type="protein sequence ID" value="MVM35507.1"/>
    <property type="molecule type" value="Genomic_DNA"/>
</dbReference>
<keyword evidence="1" id="KW-0378">Hydrolase</keyword>
<gene>
    <name evidence="1" type="ORF">GO755_36130</name>
</gene>
<keyword evidence="1" id="KW-0255">Endonuclease</keyword>
<dbReference type="AlphaFoldDB" id="A0A7K1SP10"/>
<dbReference type="Proteomes" id="UP000436006">
    <property type="component" value="Unassembled WGS sequence"/>
</dbReference>
<name>A0A7K1SP10_9BACT</name>
<keyword evidence="1" id="KW-0540">Nuclease</keyword>
<dbReference type="GO" id="GO:0004519">
    <property type="term" value="F:endonuclease activity"/>
    <property type="evidence" value="ECO:0007669"/>
    <property type="project" value="UniProtKB-KW"/>
</dbReference>